<dbReference type="InterPro" id="IPR015996">
    <property type="entry name" value="UCP028451"/>
</dbReference>
<dbReference type="OrthoDB" id="9794241at2"/>
<dbReference type="NCBIfam" id="TIGR02453">
    <property type="entry name" value="TIGR02453 family protein"/>
    <property type="match status" value="1"/>
</dbReference>
<dbReference type="KEGG" id="gsn:YC6258_04156"/>
<organism evidence="1 2">
    <name type="scientific">Gynuella sunshinyii YC6258</name>
    <dbReference type="NCBI Taxonomy" id="1445510"/>
    <lineage>
        <taxon>Bacteria</taxon>
        <taxon>Pseudomonadati</taxon>
        <taxon>Pseudomonadota</taxon>
        <taxon>Gammaproteobacteria</taxon>
        <taxon>Oceanospirillales</taxon>
        <taxon>Saccharospirillaceae</taxon>
        <taxon>Gynuella</taxon>
    </lineage>
</organism>
<dbReference type="HOGENOM" id="CLU_036742_2_0_6"/>
<dbReference type="STRING" id="1445510.YC6258_04156"/>
<evidence type="ECO:0000313" key="2">
    <source>
        <dbReference type="Proteomes" id="UP000032266"/>
    </source>
</evidence>
<gene>
    <name evidence="1" type="ORF">YC6258_04156</name>
</gene>
<dbReference type="InterPro" id="IPR012808">
    <property type="entry name" value="CHP02453"/>
</dbReference>
<accession>A0A0C5VNB3</accession>
<proteinExistence type="predicted"/>
<dbReference type="PANTHER" id="PTHR36452:SF1">
    <property type="entry name" value="DUF2461 DOMAIN-CONTAINING PROTEIN"/>
    <property type="match status" value="1"/>
</dbReference>
<dbReference type="PANTHER" id="PTHR36452">
    <property type="entry name" value="CHROMOSOME 12, WHOLE GENOME SHOTGUN SEQUENCE"/>
    <property type="match status" value="1"/>
</dbReference>
<dbReference type="RefSeq" id="WP_044618259.1">
    <property type="nucleotide sequence ID" value="NZ_CP007142.1"/>
</dbReference>
<dbReference type="PIRSF" id="PIRSF028451">
    <property type="entry name" value="UCP028451"/>
    <property type="match status" value="1"/>
</dbReference>
<name>A0A0C5VNB3_9GAMM</name>
<dbReference type="Pfam" id="PF09365">
    <property type="entry name" value="DUF2461"/>
    <property type="match status" value="1"/>
</dbReference>
<reference evidence="1 2" key="1">
    <citation type="submission" date="2014-01" db="EMBL/GenBank/DDBJ databases">
        <title>Full genme sequencing of cellulolytic bacterium Gynuella sunshinyii YC6258T gen. nov., sp. nov.</title>
        <authorList>
            <person name="Khan H."/>
            <person name="Chung E.J."/>
            <person name="Chung Y.R."/>
        </authorList>
    </citation>
    <scope>NUCLEOTIDE SEQUENCE [LARGE SCALE GENOMIC DNA]</scope>
    <source>
        <strain evidence="1 2">YC6258</strain>
    </source>
</reference>
<dbReference type="PATRIC" id="fig|1445510.3.peg.4127"/>
<evidence type="ECO:0000313" key="1">
    <source>
        <dbReference type="EMBL" id="AJQ96192.1"/>
    </source>
</evidence>
<dbReference type="Proteomes" id="UP000032266">
    <property type="component" value="Chromosome"/>
</dbReference>
<dbReference type="EMBL" id="CP007142">
    <property type="protein sequence ID" value="AJQ96192.1"/>
    <property type="molecule type" value="Genomic_DNA"/>
</dbReference>
<sequence>MVFQGFGKDALNFLNALAGNNRKEWFNEYKSDYEDWIRTPALQFIESMQEPLQKISPHFVAIARKSGGSMMRPYRDTRFSNDKSPYKTNVGIQFRHEAGKDVHAPGFYVHIEPGGCFLGAGLWKPDSQALLKIRTAIVEHEKEYAGILKSSSLKSFNWEGDTLIRPPKGFNCDHSLIQEIKRKDFLVGKTFDEQIIFSSNMTTVLAKEFAKTKDLMRFLCLALELPF</sequence>
<protein>
    <recommendedName>
        <fullName evidence="3">TIGR02453 family protein</fullName>
    </recommendedName>
</protein>
<evidence type="ECO:0008006" key="3">
    <source>
        <dbReference type="Google" id="ProtNLM"/>
    </source>
</evidence>
<dbReference type="AlphaFoldDB" id="A0A0C5VNB3"/>
<keyword evidence="2" id="KW-1185">Reference proteome</keyword>